<dbReference type="InterPro" id="IPR038726">
    <property type="entry name" value="PDDEXK_AddAB-type"/>
</dbReference>
<keyword evidence="2 14" id="KW-0540">Nuclease</keyword>
<evidence type="ECO:0000256" key="8">
    <source>
        <dbReference type="ARBA" id="ARBA00022839"/>
    </source>
</evidence>
<keyword evidence="11 14" id="KW-0411">Iron-sulfur</keyword>
<comment type="cofactor">
    <cofactor evidence="14">
        <name>[4Fe-4S] cluster</name>
        <dbReference type="ChEBI" id="CHEBI:49883"/>
    </cofactor>
    <text evidence="14">Binds 1 [4Fe-4S] cluster.</text>
</comment>
<gene>
    <name evidence="14 16" type="primary">addB</name>
    <name evidence="16" type="ORF">J5Y03_05025</name>
</gene>
<sequence length="1173" mass="135374">MSFQFILGPAGSGKTYFCINDISMRMKNNDEKVIFIVPDQMTFQMEYELVKKAEHKGMLNSQVFSFSRLAWKVLQETGGMSRTHISDVGISILLRKIIEERKEELKILKNVSNQQGFFDDLTKLMAEFKGFQVSSDALQEIIHQLEQEQSKNTMFVQQKLHDIRIVMDAFEEHVKDKYLDSEDYLNLLIKQIPTSEYVKNSIVYIDGYYDLAPQERSVVEALMKVCKEIKFSLTIDRAYDNGLPNELNLFYKPAVLYQQLLGLASENNQVIEEPVRLTNTENRFGHRKDLQHLEQNFDSRPVKPFLQSEHISIIGAVTKRAEVDAVAREITSLVKEKGYRYRDIAIFLRNSDDYSHLISTIFQSYDIPLFIEEKRSMMQHPMYRLLLAVIDIIQKNWRYDGIFTAYKTELLYPLQSHMKKRRERIDAFENFCIAYGMQGKKWTSEDRFTYRKYRSLDGVKATVTDEEKMFEEQINEDRALLVEPVQQLVSELKNAKNTREMCIALYEFTEEIQLPEKLQRLRDEAEEQGRLLESKDHEQVWKGFVNLLDECVELIGDEKISRKTFFELLQTGIQSLQFANVPPSLDQVSVANFDHSRLQRVKCAYVIGVNEGVIPSKVREDGLLGDEARTLLIQNGIEVAPTSTYQLFAENFNMYVGLTRASERLTITYPLTNDDGKALAPSSLISRMKGLFPGFQQRFESGDISMRTPKEQLSYVTNKEMAVSNLVLQTQNWIVQEERVNMDLWWTIYNVLIEDDIWRDQLFKALSSITYDNVAVSLGEELSSELYGEELQGSVSRIELFHQCAYAHFARFGLQLQERDVYKFEAFDMGQLFHSALTVIGEALMRENKSWSNLSQAECDKLAHEVIEEIAPKFQRDILHSTNRYRFLKKKMQSVISKVSYILSKQEEVGEFRPIALEVGFGKNQILSSYELPIGKNKKMNLGGRIDRIDEAVSENGEYLRIIDYKSRDKALKLSDVYYGLALQLLTYLDIAITNSQTLTGQKANPAGVLYFHVQNPIVDLGNKVDESDAEDELFKKFKMNGLLLGERESNVLMDRTLDQDGGSSSIVPVAIKKDGNYTKSSKVIDKEHYPLMSNYIKQKFTEAGEQILAGEVTANPYQQKDHVPCKYCSYQSICQFDKTIKGNEYRILPPLKDEDAIQKMIEEVANNESRTK</sequence>
<dbReference type="AlphaFoldDB" id="A0A940SJS9"/>
<keyword evidence="4 14" id="KW-0547">Nucleotide-binding</keyword>
<dbReference type="Gene3D" id="3.40.50.300">
    <property type="entry name" value="P-loop containing nucleotide triphosphate hydrolases"/>
    <property type="match status" value="4"/>
</dbReference>
<dbReference type="GO" id="GO:0005524">
    <property type="term" value="F:ATP binding"/>
    <property type="evidence" value="ECO:0007669"/>
    <property type="project" value="UniProtKB-UniRule"/>
</dbReference>
<reference evidence="16" key="1">
    <citation type="submission" date="2021-04" db="EMBL/GenBank/DDBJ databases">
        <title>Genome seq and assembly of Bacillus sp.</title>
        <authorList>
            <person name="Chhetri G."/>
        </authorList>
    </citation>
    <scope>NUCLEOTIDE SEQUENCE</scope>
    <source>
        <strain evidence="16">RG28</strain>
    </source>
</reference>
<dbReference type="Pfam" id="PF12705">
    <property type="entry name" value="PDDEXK_1"/>
    <property type="match status" value="1"/>
</dbReference>
<keyword evidence="5 14" id="KW-0227">DNA damage</keyword>
<comment type="cofactor">
    <cofactor evidence="14">
        <name>Mg(2+)</name>
        <dbReference type="ChEBI" id="CHEBI:18420"/>
    </cofactor>
</comment>
<dbReference type="GO" id="GO:0051539">
    <property type="term" value="F:4 iron, 4 sulfur cluster binding"/>
    <property type="evidence" value="ECO:0007669"/>
    <property type="project" value="UniProtKB-KW"/>
</dbReference>
<evidence type="ECO:0000313" key="16">
    <source>
        <dbReference type="EMBL" id="MBP0724548.1"/>
    </source>
</evidence>
<dbReference type="SUPFAM" id="SSF52540">
    <property type="entry name" value="P-loop containing nucleoside triphosphate hydrolases"/>
    <property type="match status" value="1"/>
</dbReference>
<keyword evidence="12 14" id="KW-0238">DNA-binding</keyword>
<evidence type="ECO:0000256" key="3">
    <source>
        <dbReference type="ARBA" id="ARBA00022723"/>
    </source>
</evidence>
<organism evidence="16 17">
    <name type="scientific">Gottfriedia endophytica</name>
    <dbReference type="NCBI Taxonomy" id="2820819"/>
    <lineage>
        <taxon>Bacteria</taxon>
        <taxon>Bacillati</taxon>
        <taxon>Bacillota</taxon>
        <taxon>Bacilli</taxon>
        <taxon>Bacillales</taxon>
        <taxon>Bacillaceae</taxon>
        <taxon>Gottfriedia</taxon>
    </lineage>
</organism>
<keyword evidence="3 14" id="KW-0479">Metal-binding</keyword>
<evidence type="ECO:0000313" key="17">
    <source>
        <dbReference type="Proteomes" id="UP000682134"/>
    </source>
</evidence>
<keyword evidence="13 14" id="KW-0234">DNA repair</keyword>
<keyword evidence="6 14" id="KW-0378">Hydrolase</keyword>
<evidence type="ECO:0000256" key="7">
    <source>
        <dbReference type="ARBA" id="ARBA00022806"/>
    </source>
</evidence>
<evidence type="ECO:0000256" key="10">
    <source>
        <dbReference type="ARBA" id="ARBA00023004"/>
    </source>
</evidence>
<evidence type="ECO:0000256" key="13">
    <source>
        <dbReference type="ARBA" id="ARBA00023204"/>
    </source>
</evidence>
<evidence type="ECO:0000256" key="11">
    <source>
        <dbReference type="ARBA" id="ARBA00023014"/>
    </source>
</evidence>
<comment type="function">
    <text evidence="14">The heterodimer acts as both an ATP-dependent DNA helicase and an ATP-dependent, dual-direction single-stranded exonuclease. Recognizes the chi site generating a DNA molecule suitable for the initiation of homologous recombination. The AddB subunit has 5' -&gt; 3' nuclease activity but not helicase activity.</text>
</comment>
<evidence type="ECO:0000256" key="12">
    <source>
        <dbReference type="ARBA" id="ARBA00023125"/>
    </source>
</evidence>
<dbReference type="PROSITE" id="PS51217">
    <property type="entry name" value="UVRD_HELICASE_CTER"/>
    <property type="match status" value="1"/>
</dbReference>
<comment type="caution">
    <text evidence="16">The sequence shown here is derived from an EMBL/GenBank/DDBJ whole genome shotgun (WGS) entry which is preliminary data.</text>
</comment>
<keyword evidence="7 14" id="KW-0347">Helicase</keyword>
<dbReference type="GO" id="GO:0003690">
    <property type="term" value="F:double-stranded DNA binding"/>
    <property type="evidence" value="ECO:0007669"/>
    <property type="project" value="UniProtKB-UniRule"/>
</dbReference>
<dbReference type="EC" id="3.1.-.-" evidence="14"/>
<dbReference type="NCBIfam" id="TIGR02773">
    <property type="entry name" value="addB_Gpos"/>
    <property type="match status" value="1"/>
</dbReference>
<feature type="binding site" evidence="14">
    <location>
        <position position="1126"/>
    </location>
    <ligand>
        <name>[4Fe-4S] cluster</name>
        <dbReference type="ChEBI" id="CHEBI:49883"/>
    </ligand>
</feature>
<keyword evidence="17" id="KW-1185">Reference proteome</keyword>
<feature type="binding site" evidence="14">
    <location>
        <position position="804"/>
    </location>
    <ligand>
        <name>[4Fe-4S] cluster</name>
        <dbReference type="ChEBI" id="CHEBI:49883"/>
    </ligand>
</feature>
<keyword evidence="1 14" id="KW-0004">4Fe-4S</keyword>
<dbReference type="InterPro" id="IPR049035">
    <property type="entry name" value="ADDB_N"/>
</dbReference>
<evidence type="ECO:0000256" key="6">
    <source>
        <dbReference type="ARBA" id="ARBA00022801"/>
    </source>
</evidence>
<evidence type="ECO:0000256" key="14">
    <source>
        <dbReference type="HAMAP-Rule" id="MF_01452"/>
    </source>
</evidence>
<dbReference type="GO" id="GO:0004386">
    <property type="term" value="F:helicase activity"/>
    <property type="evidence" value="ECO:0007669"/>
    <property type="project" value="UniProtKB-KW"/>
</dbReference>
<evidence type="ECO:0000256" key="2">
    <source>
        <dbReference type="ARBA" id="ARBA00022722"/>
    </source>
</evidence>
<comment type="miscellaneous">
    <text evidence="14">Despite having conserved helicase domains, this subunit does not have helicase activity.</text>
</comment>
<evidence type="ECO:0000256" key="9">
    <source>
        <dbReference type="ARBA" id="ARBA00022840"/>
    </source>
</evidence>
<dbReference type="PANTHER" id="PTHR30591:SF1">
    <property type="entry name" value="RECBCD ENZYME SUBUNIT RECC"/>
    <property type="match status" value="1"/>
</dbReference>
<comment type="similarity">
    <text evidence="14">Belongs to the helicase family. AddB/RexB type 1 subfamily.</text>
</comment>
<feature type="domain" description="UvrD-like helicase C-terminal" evidence="15">
    <location>
        <begin position="280"/>
        <end position="586"/>
    </location>
</feature>
<evidence type="ECO:0000259" key="15">
    <source>
        <dbReference type="PROSITE" id="PS51217"/>
    </source>
</evidence>
<evidence type="ECO:0000256" key="4">
    <source>
        <dbReference type="ARBA" id="ARBA00022741"/>
    </source>
</evidence>
<keyword evidence="9 14" id="KW-0067">ATP-binding</keyword>
<proteinExistence type="inferred from homology"/>
<dbReference type="GO" id="GO:0000724">
    <property type="term" value="P:double-strand break repair via homologous recombination"/>
    <property type="evidence" value="ECO:0007669"/>
    <property type="project" value="UniProtKB-UniRule"/>
</dbReference>
<dbReference type="Gene3D" id="3.90.320.10">
    <property type="match status" value="1"/>
</dbReference>
<accession>A0A940SJS9</accession>
<keyword evidence="10 14" id="KW-0408">Iron</keyword>
<comment type="subunit">
    <text evidence="14">Heterodimer of AddA and AddB.</text>
</comment>
<feature type="binding site" evidence="14">
    <location>
        <position position="1129"/>
    </location>
    <ligand>
        <name>[4Fe-4S] cluster</name>
        <dbReference type="ChEBI" id="CHEBI:49883"/>
    </ligand>
</feature>
<name>A0A940SJS9_9BACI</name>
<dbReference type="Proteomes" id="UP000682134">
    <property type="component" value="Unassembled WGS sequence"/>
</dbReference>
<dbReference type="InterPro" id="IPR027417">
    <property type="entry name" value="P-loop_NTPase"/>
</dbReference>
<keyword evidence="8 14" id="KW-0269">Exonuclease</keyword>
<dbReference type="InterPro" id="IPR011604">
    <property type="entry name" value="PDDEXK-like_dom_sf"/>
</dbReference>
<feature type="binding site" evidence="14">
    <location>
        <position position="1135"/>
    </location>
    <ligand>
        <name>[4Fe-4S] cluster</name>
        <dbReference type="ChEBI" id="CHEBI:49883"/>
    </ligand>
</feature>
<dbReference type="Pfam" id="PF13361">
    <property type="entry name" value="UvrD_C"/>
    <property type="match status" value="1"/>
</dbReference>
<evidence type="ECO:0000256" key="5">
    <source>
        <dbReference type="ARBA" id="ARBA00022763"/>
    </source>
</evidence>
<protein>
    <recommendedName>
        <fullName evidence="14">ATP-dependent helicase/deoxyribonuclease subunit B</fullName>
        <ecNumber evidence="14">3.1.-.-</ecNumber>
    </recommendedName>
    <alternativeName>
        <fullName evidence="14">ATP-dependent helicase/nuclease subunit AddB</fullName>
    </alternativeName>
</protein>
<dbReference type="InterPro" id="IPR014017">
    <property type="entry name" value="DNA_helicase_UvrD-like_C"/>
</dbReference>
<dbReference type="RefSeq" id="WP_209403209.1">
    <property type="nucleotide sequence ID" value="NZ_JAGIYQ010000003.1"/>
</dbReference>
<dbReference type="PANTHER" id="PTHR30591">
    <property type="entry name" value="RECBCD ENZYME SUBUNIT RECC"/>
    <property type="match status" value="1"/>
</dbReference>
<evidence type="ECO:0000256" key="1">
    <source>
        <dbReference type="ARBA" id="ARBA00022485"/>
    </source>
</evidence>
<dbReference type="InterPro" id="IPR014140">
    <property type="entry name" value="DNA_helicase_suAddB"/>
</dbReference>
<dbReference type="Pfam" id="PF21445">
    <property type="entry name" value="ADDB_N"/>
    <property type="match status" value="1"/>
</dbReference>
<dbReference type="HAMAP" id="MF_01452">
    <property type="entry name" value="AddB_type1"/>
    <property type="match status" value="1"/>
</dbReference>
<dbReference type="EMBL" id="JAGIYQ010000003">
    <property type="protein sequence ID" value="MBP0724548.1"/>
    <property type="molecule type" value="Genomic_DNA"/>
</dbReference>
<dbReference type="GO" id="GO:0046872">
    <property type="term" value="F:metal ion binding"/>
    <property type="evidence" value="ECO:0007669"/>
    <property type="project" value="UniProtKB-KW"/>
</dbReference>
<dbReference type="GO" id="GO:0008409">
    <property type="term" value="F:5'-3' exonuclease activity"/>
    <property type="evidence" value="ECO:0007669"/>
    <property type="project" value="UniProtKB-UniRule"/>
</dbReference>
<dbReference type="Gene3D" id="6.10.140.1030">
    <property type="match status" value="1"/>
</dbReference>